<dbReference type="InterPro" id="IPR035965">
    <property type="entry name" value="PAS-like_dom_sf"/>
</dbReference>
<dbReference type="GO" id="GO:0007234">
    <property type="term" value="P:osmosensory signaling via phosphorelay pathway"/>
    <property type="evidence" value="ECO:0007669"/>
    <property type="project" value="TreeGrafter"/>
</dbReference>
<protein>
    <recommendedName>
        <fullName evidence="14">Sensor-like histidine kinase SenX3</fullName>
        <ecNumber evidence="3">2.7.13.3</ecNumber>
    </recommendedName>
</protein>
<dbReference type="InterPro" id="IPR003594">
    <property type="entry name" value="HATPase_dom"/>
</dbReference>
<evidence type="ECO:0000256" key="3">
    <source>
        <dbReference type="ARBA" id="ARBA00012438"/>
    </source>
</evidence>
<dbReference type="PANTHER" id="PTHR42878:SF14">
    <property type="entry name" value="OSMOLARITY TWO-COMPONENT SYSTEM PROTEIN SSK1"/>
    <property type="match status" value="1"/>
</dbReference>
<dbReference type="Gene3D" id="3.30.450.20">
    <property type="entry name" value="PAS domain"/>
    <property type="match status" value="2"/>
</dbReference>
<keyword evidence="12" id="KW-0902">Two-component regulatory system</keyword>
<dbReference type="PRINTS" id="PR00344">
    <property type="entry name" value="BCTRLSENSOR"/>
</dbReference>
<keyword evidence="18" id="KW-1185">Reference proteome</keyword>
<sequence>MSWCVCVAWRSAAARCGGAYGARHRARRGSPGVRAAVARYSGDSGAPAAAVLARGPLQPLAERVRKRTGALFVVLTDDHGIRLAHPDPARLGSEVSTDYRAVVAGKEIVSWETGTLGESARAKVPVYGPGGVSPVGEVSVGFASVSVFEQLPQLLTAVGAAALAALAIGAVASVLLRRRLARLTLGVQPEELTALVQDRAAVLDGVGEGVLAADSAGRVTVCNGRAAELLGVEGVLGAPVAALGLPAELAARLADQRTGSTEIVRHSRVLYVDVRRVERAGRDLCAVVVRDRTDLVSLTRRLDAVATMTNALRAQRHEFANRLHVVSGLLAADRCDEARAYLGEVVARGPLKFSVQHADRLQEPYLQALLGAKGEEAAERGVLLSLGAETLVRGTVCDPEDVATVIGNLIDNAVRAAVAGEEPRWVEVDVLDDGDTLYVTVSDSGDGMRDPLAAFGTAPFAPASATTGLAADSVHGSGFGLPLSRALARRRGGDVWVIDPGGSGSGAVLCARLPGTVEEGAG</sequence>
<evidence type="ECO:0000256" key="7">
    <source>
        <dbReference type="ARBA" id="ARBA00022692"/>
    </source>
</evidence>
<dbReference type="Gene3D" id="1.10.287.130">
    <property type="match status" value="1"/>
</dbReference>
<dbReference type="SUPFAM" id="SSF55890">
    <property type="entry name" value="Sporulation response regulatory protein Spo0B"/>
    <property type="match status" value="1"/>
</dbReference>
<dbReference type="PROSITE" id="PS50109">
    <property type="entry name" value="HIS_KIN"/>
    <property type="match status" value="1"/>
</dbReference>
<evidence type="ECO:0000313" key="17">
    <source>
        <dbReference type="EMBL" id="AAT89555.1"/>
    </source>
</evidence>
<feature type="domain" description="Histidine kinase" evidence="16">
    <location>
        <begin position="398"/>
        <end position="517"/>
    </location>
</feature>
<dbReference type="GO" id="GO:0005524">
    <property type="term" value="F:ATP binding"/>
    <property type="evidence" value="ECO:0007669"/>
    <property type="project" value="UniProtKB-KW"/>
</dbReference>
<evidence type="ECO:0000256" key="10">
    <source>
        <dbReference type="ARBA" id="ARBA00022840"/>
    </source>
</evidence>
<gene>
    <name evidence="17" type="ordered locus">Lxx18130</name>
</gene>
<evidence type="ECO:0000256" key="6">
    <source>
        <dbReference type="ARBA" id="ARBA00022679"/>
    </source>
</evidence>
<comment type="catalytic activity">
    <reaction evidence="1">
        <text>ATP + protein L-histidine = ADP + protein N-phospho-L-histidine.</text>
        <dbReference type="EC" id="2.7.13.3"/>
    </reaction>
</comment>
<dbReference type="InterPro" id="IPR000014">
    <property type="entry name" value="PAS"/>
</dbReference>
<dbReference type="Pfam" id="PF17203">
    <property type="entry name" value="sCache_3_2"/>
    <property type="match status" value="1"/>
</dbReference>
<dbReference type="InterPro" id="IPR004358">
    <property type="entry name" value="Sig_transdc_His_kin-like_C"/>
</dbReference>
<keyword evidence="4" id="KW-1003">Cell membrane</keyword>
<evidence type="ECO:0000256" key="9">
    <source>
        <dbReference type="ARBA" id="ARBA00022777"/>
    </source>
</evidence>
<dbReference type="InterPro" id="IPR036890">
    <property type="entry name" value="HATPase_C_sf"/>
</dbReference>
<evidence type="ECO:0000256" key="4">
    <source>
        <dbReference type="ARBA" id="ARBA00022475"/>
    </source>
</evidence>
<evidence type="ECO:0000256" key="12">
    <source>
        <dbReference type="ARBA" id="ARBA00023012"/>
    </source>
</evidence>
<dbReference type="eggNOG" id="COG3290">
    <property type="taxonomic scope" value="Bacteria"/>
</dbReference>
<evidence type="ECO:0000256" key="1">
    <source>
        <dbReference type="ARBA" id="ARBA00000085"/>
    </source>
</evidence>
<dbReference type="EC" id="2.7.13.3" evidence="3"/>
<dbReference type="Pfam" id="PF13188">
    <property type="entry name" value="PAS_8"/>
    <property type="match status" value="1"/>
</dbReference>
<dbReference type="Pfam" id="PF14689">
    <property type="entry name" value="SPOB_a"/>
    <property type="match status" value="1"/>
</dbReference>
<dbReference type="SMART" id="SM00091">
    <property type="entry name" value="PAS"/>
    <property type="match status" value="1"/>
</dbReference>
<dbReference type="GO" id="GO:0000155">
    <property type="term" value="F:phosphorelay sensor kinase activity"/>
    <property type="evidence" value="ECO:0007669"/>
    <property type="project" value="InterPro"/>
</dbReference>
<evidence type="ECO:0000313" key="18">
    <source>
        <dbReference type="Proteomes" id="UP000001306"/>
    </source>
</evidence>
<dbReference type="InterPro" id="IPR039506">
    <property type="entry name" value="SPOB_a"/>
</dbReference>
<reference evidence="17 18" key="1">
    <citation type="journal article" date="2004" name="Mol. Plant Microbe Interact.">
        <title>The genome sequence of the Gram-positive sugarcane pathogen Leifsonia xyli subsp. xyli.</title>
        <authorList>
            <person name="Monteiro-Vitorello C.B."/>
            <person name="Camargo L.E.A."/>
            <person name="Van Sluys M.A."/>
            <person name="Kitajima J.P."/>
            <person name="Truffi D."/>
            <person name="do Amaral A.M."/>
            <person name="Harakava R."/>
            <person name="de Oliveira J.C.F."/>
            <person name="Wood D."/>
            <person name="de Oliveira M.C."/>
            <person name="Miyaki C.Y."/>
            <person name="Takita M.A."/>
            <person name="da Silva A.C.R."/>
            <person name="Furlan L.R."/>
            <person name="Carraro D.M."/>
            <person name="Camarotte G."/>
            <person name="Almeida N.F. Jr."/>
            <person name="Carrer H."/>
            <person name="Coutinho L.L."/>
            <person name="El-Dorry H.A."/>
            <person name="Ferro M.I.T."/>
            <person name="Gagliardi P.R."/>
            <person name="Giglioti E."/>
            <person name="Goldman M.H.S."/>
            <person name="Goldman G.H."/>
            <person name="Kimura E.T."/>
            <person name="Ferro E.S."/>
            <person name="Kuramae E.E."/>
            <person name="Lemos E.G.M."/>
            <person name="Lemos M.V.F."/>
            <person name="Mauro S.M.Z."/>
            <person name="Machado M.A."/>
            <person name="Marino C.L."/>
            <person name="Menck C.F."/>
            <person name="Nunes L.R."/>
            <person name="Oliveira R.C."/>
            <person name="Pereira G.G."/>
            <person name="Siqueira W."/>
            <person name="de Souza A.A."/>
            <person name="Tsai S.M."/>
            <person name="Zanca A.S."/>
            <person name="Simpson A.J.G."/>
            <person name="Brumbley S.M."/>
            <person name="Setubal J.C."/>
        </authorList>
    </citation>
    <scope>NUCLEOTIDE SEQUENCE [LARGE SCALE GENOMIC DNA]</scope>
    <source>
        <strain evidence="17 18">CTCB07</strain>
    </source>
</reference>
<accession>Q6ADJ1</accession>
<name>Q6ADJ1_LEIXX</name>
<dbReference type="GO" id="GO:0005886">
    <property type="term" value="C:plasma membrane"/>
    <property type="evidence" value="ECO:0007669"/>
    <property type="project" value="UniProtKB-SubCell"/>
</dbReference>
<evidence type="ECO:0000256" key="11">
    <source>
        <dbReference type="ARBA" id="ARBA00022989"/>
    </source>
</evidence>
<evidence type="ECO:0000259" key="16">
    <source>
        <dbReference type="PROSITE" id="PS50109"/>
    </source>
</evidence>
<dbReference type="CDD" id="cd00075">
    <property type="entry name" value="HATPase"/>
    <property type="match status" value="1"/>
</dbReference>
<dbReference type="InterPro" id="IPR033463">
    <property type="entry name" value="sCache_3"/>
</dbReference>
<dbReference type="Pfam" id="PF02518">
    <property type="entry name" value="HATPase_c"/>
    <property type="match status" value="1"/>
</dbReference>
<evidence type="ECO:0000256" key="14">
    <source>
        <dbReference type="ARBA" id="ARBA00039401"/>
    </source>
</evidence>
<keyword evidence="7 15" id="KW-0812">Transmembrane</keyword>
<feature type="transmembrane region" description="Helical" evidence="15">
    <location>
        <begin position="154"/>
        <end position="176"/>
    </location>
</feature>
<dbReference type="InterPro" id="IPR005467">
    <property type="entry name" value="His_kinase_dom"/>
</dbReference>
<keyword evidence="8" id="KW-0547">Nucleotide-binding</keyword>
<dbReference type="KEGG" id="lxx:Lxx18130"/>
<evidence type="ECO:0000256" key="2">
    <source>
        <dbReference type="ARBA" id="ARBA00004651"/>
    </source>
</evidence>
<dbReference type="Gene3D" id="3.30.565.10">
    <property type="entry name" value="Histidine kinase-like ATPase, C-terminal domain"/>
    <property type="match status" value="1"/>
</dbReference>
<comment type="subcellular location">
    <subcellularLocation>
        <location evidence="2">Cell membrane</location>
        <topology evidence="2">Multi-pass membrane protein</topology>
    </subcellularLocation>
</comment>
<organism evidence="17 18">
    <name type="scientific">Leifsonia xyli subsp. xyli (strain CTCB07)</name>
    <dbReference type="NCBI Taxonomy" id="281090"/>
    <lineage>
        <taxon>Bacteria</taxon>
        <taxon>Bacillati</taxon>
        <taxon>Actinomycetota</taxon>
        <taxon>Actinomycetes</taxon>
        <taxon>Micrococcales</taxon>
        <taxon>Microbacteriaceae</taxon>
        <taxon>Leifsonia</taxon>
    </lineage>
</organism>
<dbReference type="AlphaFoldDB" id="Q6ADJ1"/>
<keyword evidence="9" id="KW-0418">Kinase</keyword>
<evidence type="ECO:0000256" key="15">
    <source>
        <dbReference type="SAM" id="Phobius"/>
    </source>
</evidence>
<keyword evidence="11 15" id="KW-1133">Transmembrane helix</keyword>
<dbReference type="SUPFAM" id="SSF55874">
    <property type="entry name" value="ATPase domain of HSP90 chaperone/DNA topoisomerase II/histidine kinase"/>
    <property type="match status" value="1"/>
</dbReference>
<dbReference type="STRING" id="281090.Lxx18130"/>
<dbReference type="PANTHER" id="PTHR42878">
    <property type="entry name" value="TWO-COMPONENT HISTIDINE KINASE"/>
    <property type="match status" value="1"/>
</dbReference>
<evidence type="ECO:0000256" key="8">
    <source>
        <dbReference type="ARBA" id="ARBA00022741"/>
    </source>
</evidence>
<dbReference type="SMART" id="SM00387">
    <property type="entry name" value="HATPase_c"/>
    <property type="match status" value="1"/>
</dbReference>
<evidence type="ECO:0000256" key="5">
    <source>
        <dbReference type="ARBA" id="ARBA00022553"/>
    </source>
</evidence>
<keyword evidence="5" id="KW-0597">Phosphoprotein</keyword>
<dbReference type="Proteomes" id="UP000001306">
    <property type="component" value="Chromosome"/>
</dbReference>
<evidence type="ECO:0000256" key="13">
    <source>
        <dbReference type="ARBA" id="ARBA00023136"/>
    </source>
</evidence>
<dbReference type="InterPro" id="IPR016120">
    <property type="entry name" value="Sig_transdc_His_kin_SpoOB"/>
</dbReference>
<dbReference type="GO" id="GO:0030295">
    <property type="term" value="F:protein kinase activator activity"/>
    <property type="evidence" value="ECO:0007669"/>
    <property type="project" value="TreeGrafter"/>
</dbReference>
<dbReference type="EMBL" id="AE016822">
    <property type="protein sequence ID" value="AAT89555.1"/>
    <property type="molecule type" value="Genomic_DNA"/>
</dbReference>
<dbReference type="InterPro" id="IPR029151">
    <property type="entry name" value="Sensor-like_sf"/>
</dbReference>
<keyword evidence="10" id="KW-0067">ATP-binding</keyword>
<dbReference type="GO" id="GO:0000156">
    <property type="term" value="F:phosphorelay response regulator activity"/>
    <property type="evidence" value="ECO:0007669"/>
    <property type="project" value="TreeGrafter"/>
</dbReference>
<keyword evidence="6" id="KW-0808">Transferase</keyword>
<dbReference type="SUPFAM" id="SSF103190">
    <property type="entry name" value="Sensory domain-like"/>
    <property type="match status" value="1"/>
</dbReference>
<keyword evidence="13 15" id="KW-0472">Membrane</keyword>
<dbReference type="InterPro" id="IPR050351">
    <property type="entry name" value="BphY/WalK/GraS-like"/>
</dbReference>
<dbReference type="HOGENOM" id="CLU_020211_11_1_11"/>
<proteinExistence type="predicted"/>
<dbReference type="SUPFAM" id="SSF55785">
    <property type="entry name" value="PYP-like sensor domain (PAS domain)"/>
    <property type="match status" value="1"/>
</dbReference>